<comment type="similarity">
    <text evidence="9">Belongs to the glycosyl hydrolase family 6.</text>
</comment>
<name>A0ABW4SN90_9ACTN</name>
<dbReference type="PANTHER" id="PTHR34876:SF4">
    <property type="entry name" value="1,4-BETA-D-GLUCAN CELLOBIOHYDROLASE C-RELATED"/>
    <property type="match status" value="1"/>
</dbReference>
<dbReference type="InterPro" id="IPR008979">
    <property type="entry name" value="Galactose-bd-like_sf"/>
</dbReference>
<comment type="caution">
    <text evidence="12">The sequence shown here is derived from an EMBL/GenBank/DDBJ whole genome shotgun (WGS) entry which is preliminary data.</text>
</comment>
<keyword evidence="13" id="KW-1185">Reference proteome</keyword>
<keyword evidence="4" id="KW-1015">Disulfide bond</keyword>
<feature type="signal peptide" evidence="9">
    <location>
        <begin position="1"/>
        <end position="21"/>
    </location>
</feature>
<organism evidence="12 13">
    <name type="scientific">Nonomuraea mangrovi</name>
    <dbReference type="NCBI Taxonomy" id="2316207"/>
    <lineage>
        <taxon>Bacteria</taxon>
        <taxon>Bacillati</taxon>
        <taxon>Actinomycetota</taxon>
        <taxon>Actinomycetes</taxon>
        <taxon>Streptosporangiales</taxon>
        <taxon>Streptosporangiaceae</taxon>
        <taxon>Nonomuraea</taxon>
    </lineage>
</organism>
<evidence type="ECO:0000256" key="2">
    <source>
        <dbReference type="ARBA" id="ARBA00022801"/>
    </source>
</evidence>
<proteinExistence type="inferred from homology"/>
<dbReference type="RefSeq" id="WP_379570143.1">
    <property type="nucleotide sequence ID" value="NZ_JBHUFV010000007.1"/>
</dbReference>
<gene>
    <name evidence="12" type="ORF">ACFSKW_05570</name>
</gene>
<feature type="domain" description="CBM-cenC" evidence="11">
    <location>
        <begin position="25"/>
        <end position="147"/>
    </location>
</feature>
<accession>A0ABW4SN90</accession>
<feature type="compositionally biased region" description="Pro residues" evidence="10">
    <location>
        <begin position="166"/>
        <end position="178"/>
    </location>
</feature>
<feature type="active site" description="Proton donor" evidence="8">
    <location>
        <position position="333"/>
    </location>
</feature>
<keyword evidence="5 9" id="KW-0119">Carbohydrate metabolism</keyword>
<dbReference type="SUPFAM" id="SSF51989">
    <property type="entry name" value="Glycosyl hydrolases family 6, cellulases"/>
    <property type="match status" value="1"/>
</dbReference>
<evidence type="ECO:0000256" key="1">
    <source>
        <dbReference type="ARBA" id="ARBA00022729"/>
    </source>
</evidence>
<keyword evidence="1 9" id="KW-0732">Signal</keyword>
<evidence type="ECO:0000256" key="8">
    <source>
        <dbReference type="PROSITE-ProRule" id="PRU10057"/>
    </source>
</evidence>
<dbReference type="InterPro" id="IPR001524">
    <property type="entry name" value="Glyco_hydro_6_CS"/>
</dbReference>
<dbReference type="Pfam" id="PF02018">
    <property type="entry name" value="CBM_4_9"/>
    <property type="match status" value="1"/>
</dbReference>
<feature type="chain" id="PRO_5045012201" description="Glucanase" evidence="9">
    <location>
        <begin position="22"/>
        <end position="503"/>
    </location>
</feature>
<keyword evidence="6 9" id="KW-0326">Glycosidase</keyword>
<feature type="region of interest" description="Disordered" evidence="10">
    <location>
        <begin position="158"/>
        <end position="239"/>
    </location>
</feature>
<evidence type="ECO:0000256" key="6">
    <source>
        <dbReference type="ARBA" id="ARBA00023295"/>
    </source>
</evidence>
<dbReference type="EMBL" id="JBHUFV010000007">
    <property type="protein sequence ID" value="MFD1930943.1"/>
    <property type="molecule type" value="Genomic_DNA"/>
</dbReference>
<evidence type="ECO:0000256" key="9">
    <source>
        <dbReference type="RuleBase" id="RU361186"/>
    </source>
</evidence>
<feature type="compositionally biased region" description="Low complexity" evidence="10">
    <location>
        <begin position="179"/>
        <end position="195"/>
    </location>
</feature>
<evidence type="ECO:0000313" key="12">
    <source>
        <dbReference type="EMBL" id="MFD1930943.1"/>
    </source>
</evidence>
<dbReference type="Gene3D" id="2.60.120.260">
    <property type="entry name" value="Galactose-binding domain-like"/>
    <property type="match status" value="1"/>
</dbReference>
<dbReference type="SUPFAM" id="SSF49785">
    <property type="entry name" value="Galactose-binding domain-like"/>
    <property type="match status" value="1"/>
</dbReference>
<dbReference type="GO" id="GO:0016787">
    <property type="term" value="F:hydrolase activity"/>
    <property type="evidence" value="ECO:0007669"/>
    <property type="project" value="UniProtKB-KW"/>
</dbReference>
<protein>
    <recommendedName>
        <fullName evidence="9">Glucanase</fullName>
        <ecNumber evidence="9">3.2.1.-</ecNumber>
    </recommendedName>
</protein>
<evidence type="ECO:0000256" key="5">
    <source>
        <dbReference type="ARBA" id="ARBA00023277"/>
    </source>
</evidence>
<dbReference type="InterPro" id="IPR003305">
    <property type="entry name" value="CenC_carb-bd"/>
</dbReference>
<dbReference type="EC" id="3.2.1.-" evidence="9"/>
<evidence type="ECO:0000256" key="10">
    <source>
        <dbReference type="SAM" id="MobiDB-lite"/>
    </source>
</evidence>
<keyword evidence="7 9" id="KW-0624">Polysaccharide degradation</keyword>
<dbReference type="InterPro" id="IPR036434">
    <property type="entry name" value="Beta_cellobiohydrolase_sf"/>
</dbReference>
<keyword evidence="2 9" id="KW-0378">Hydrolase</keyword>
<evidence type="ECO:0000256" key="4">
    <source>
        <dbReference type="ARBA" id="ARBA00023157"/>
    </source>
</evidence>
<dbReference type="PRINTS" id="PR00733">
    <property type="entry name" value="GLHYDRLASE6"/>
</dbReference>
<evidence type="ECO:0000256" key="7">
    <source>
        <dbReference type="ARBA" id="ARBA00023326"/>
    </source>
</evidence>
<reference evidence="13" key="1">
    <citation type="journal article" date="2019" name="Int. J. Syst. Evol. Microbiol.">
        <title>The Global Catalogue of Microorganisms (GCM) 10K type strain sequencing project: providing services to taxonomists for standard genome sequencing and annotation.</title>
        <authorList>
            <consortium name="The Broad Institute Genomics Platform"/>
            <consortium name="The Broad Institute Genome Sequencing Center for Infectious Disease"/>
            <person name="Wu L."/>
            <person name="Ma J."/>
        </authorList>
    </citation>
    <scope>NUCLEOTIDE SEQUENCE [LARGE SCALE GENOMIC DNA]</scope>
    <source>
        <strain evidence="13">ICMP 6774ER</strain>
    </source>
</reference>
<dbReference type="PANTHER" id="PTHR34876">
    <property type="match status" value="1"/>
</dbReference>
<dbReference type="Proteomes" id="UP001597368">
    <property type="component" value="Unassembled WGS sequence"/>
</dbReference>
<sequence>MAVTASVVTALSMVAAPSAAAAPQLVVNGTFTSGTAPWWKSANTSMAVDAERLWVTVKGGTANPWDAMVAQNDIPLIKGTSYTLSFDASASAPVTAVTTVQLADSPYTNTLTRTISLTTTRKRFSFPFTSSLSTSAGQVSFQLGKNAGFRFSLDDVSLTERTSSPSPSPTAPTSPKPSPTVTTSPKPSPTATTSPKPSPTPTTSPKPEQPGSGPVGMTNGFYVDPNSNPATWVRDNPGDPRAARIRSSISSKPMARWFGGWSGDVRAAVSTYVSAADSADKLPVLVAYNIPGRDACGGHSGGGAGSESAYKTWITAFASGIGDRPAVVIIEPDSLGDFGCMNDAAIQARNRMLTYATQQFRDKAPNSWAYLDAGNAGWVAAGTMATRLKNAGVGDVRGFAVNVSNYYPTAQSATYASSVSSSLGGGATWVIDTSRNGNGSNGQWCNPAGRKLGALTQLGGGGGTEMLLWVKIPGDSDGNCGIAPNTPAGQFSPAIAIRLIDGA</sequence>
<evidence type="ECO:0000256" key="3">
    <source>
        <dbReference type="ARBA" id="ARBA00023001"/>
    </source>
</evidence>
<feature type="compositionally biased region" description="Pro residues" evidence="10">
    <location>
        <begin position="196"/>
        <end position="208"/>
    </location>
</feature>
<keyword evidence="3 9" id="KW-0136">Cellulose degradation</keyword>
<evidence type="ECO:0000313" key="13">
    <source>
        <dbReference type="Proteomes" id="UP001597368"/>
    </source>
</evidence>
<dbReference type="InterPro" id="IPR016288">
    <property type="entry name" value="Beta_cellobiohydrolase"/>
</dbReference>
<dbReference type="PROSITE" id="PS00656">
    <property type="entry name" value="GLYCOSYL_HYDROL_F6_2"/>
    <property type="match status" value="1"/>
</dbReference>
<dbReference type="Pfam" id="PF01341">
    <property type="entry name" value="Glyco_hydro_6"/>
    <property type="match status" value="1"/>
</dbReference>
<dbReference type="Gene3D" id="3.20.20.40">
    <property type="entry name" value="1, 4-beta cellobiohydrolase"/>
    <property type="match status" value="1"/>
</dbReference>
<evidence type="ECO:0000259" key="11">
    <source>
        <dbReference type="Pfam" id="PF02018"/>
    </source>
</evidence>